<dbReference type="STRING" id="1515439.SAMN06265784_104132"/>
<protein>
    <submittedName>
        <fullName evidence="1">Uncharacterized protein</fullName>
    </submittedName>
</protein>
<dbReference type="AlphaFoldDB" id="A0A1X7KP98"/>
<gene>
    <name evidence="1" type="ORF">SAMN06265784_104132</name>
</gene>
<accession>A0A1X7KP98</accession>
<organism evidence="1 2">
    <name type="scientific">Paraburkholderia susongensis</name>
    <dbReference type="NCBI Taxonomy" id="1515439"/>
    <lineage>
        <taxon>Bacteria</taxon>
        <taxon>Pseudomonadati</taxon>
        <taxon>Pseudomonadota</taxon>
        <taxon>Betaproteobacteria</taxon>
        <taxon>Burkholderiales</taxon>
        <taxon>Burkholderiaceae</taxon>
        <taxon>Paraburkholderia</taxon>
    </lineage>
</organism>
<keyword evidence="2" id="KW-1185">Reference proteome</keyword>
<sequence>MFTLVHRLTGSIIRRFDSLGDALGALQDAAVPELYYITNRI</sequence>
<proteinExistence type="predicted"/>
<name>A0A1X7KP98_9BURK</name>
<reference evidence="2" key="1">
    <citation type="submission" date="2017-04" db="EMBL/GenBank/DDBJ databases">
        <authorList>
            <person name="Varghese N."/>
            <person name="Submissions S."/>
        </authorList>
    </citation>
    <scope>NUCLEOTIDE SEQUENCE [LARGE SCALE GENOMIC DNA]</scope>
    <source>
        <strain evidence="2">LMG 29540</strain>
    </source>
</reference>
<dbReference type="EMBL" id="FXAT01000004">
    <property type="protein sequence ID" value="SMG42996.1"/>
    <property type="molecule type" value="Genomic_DNA"/>
</dbReference>
<evidence type="ECO:0000313" key="2">
    <source>
        <dbReference type="Proteomes" id="UP000193228"/>
    </source>
</evidence>
<evidence type="ECO:0000313" key="1">
    <source>
        <dbReference type="EMBL" id="SMG42996.1"/>
    </source>
</evidence>
<dbReference type="Proteomes" id="UP000193228">
    <property type="component" value="Unassembled WGS sequence"/>
</dbReference>